<keyword evidence="2" id="KW-1185">Reference proteome</keyword>
<evidence type="ECO:0000313" key="2">
    <source>
        <dbReference type="Proteomes" id="UP000294933"/>
    </source>
</evidence>
<dbReference type="EMBL" id="ML170157">
    <property type="protein sequence ID" value="TDL28593.1"/>
    <property type="molecule type" value="Genomic_DNA"/>
</dbReference>
<evidence type="ECO:0000313" key="1">
    <source>
        <dbReference type="EMBL" id="TDL28593.1"/>
    </source>
</evidence>
<sequence length="196" mass="21173">TDLRDLMGCSPLSDSLVSYLTTLKSLVPSESETEPEVKTYSDAVYMNYYALGISLVFGPKDGSKSITAGQQDKLKLNGIDVYNVAKGDSNTTKGGAKVYSTHPMSPIRLLLAPPQDANFTRPSHLELGPETSGKEFVMALGEPDRKGGGGGPSHGSIGIWCEWTKDGVMIEFKARGQQAWEQGKDAVWTVLTLFQP</sequence>
<accession>A0A4Y7QLS5</accession>
<feature type="non-terminal residue" evidence="1">
    <location>
        <position position="1"/>
    </location>
</feature>
<feature type="non-terminal residue" evidence="1">
    <location>
        <position position="196"/>
    </location>
</feature>
<reference evidence="1 2" key="1">
    <citation type="submission" date="2018-06" db="EMBL/GenBank/DDBJ databases">
        <title>A transcriptomic atlas of mushroom development highlights an independent origin of complex multicellularity.</title>
        <authorList>
            <consortium name="DOE Joint Genome Institute"/>
            <person name="Krizsan K."/>
            <person name="Almasi E."/>
            <person name="Merenyi Z."/>
            <person name="Sahu N."/>
            <person name="Viragh M."/>
            <person name="Koszo T."/>
            <person name="Mondo S."/>
            <person name="Kiss B."/>
            <person name="Balint B."/>
            <person name="Kues U."/>
            <person name="Barry K."/>
            <person name="Hegedus J.C."/>
            <person name="Henrissat B."/>
            <person name="Johnson J."/>
            <person name="Lipzen A."/>
            <person name="Ohm R."/>
            <person name="Nagy I."/>
            <person name="Pangilinan J."/>
            <person name="Yan J."/>
            <person name="Xiong Y."/>
            <person name="Grigoriev I.V."/>
            <person name="Hibbett D.S."/>
            <person name="Nagy L.G."/>
        </authorList>
    </citation>
    <scope>NUCLEOTIDE SEQUENCE [LARGE SCALE GENOMIC DNA]</scope>
    <source>
        <strain evidence="1 2">SZMC22713</strain>
    </source>
</reference>
<name>A0A4Y7QLS5_9AGAM</name>
<dbReference type="VEuPathDB" id="FungiDB:BD410DRAFT_704039"/>
<dbReference type="OrthoDB" id="2224399at2759"/>
<organism evidence="1 2">
    <name type="scientific">Rickenella mellea</name>
    <dbReference type="NCBI Taxonomy" id="50990"/>
    <lineage>
        <taxon>Eukaryota</taxon>
        <taxon>Fungi</taxon>
        <taxon>Dikarya</taxon>
        <taxon>Basidiomycota</taxon>
        <taxon>Agaricomycotina</taxon>
        <taxon>Agaricomycetes</taxon>
        <taxon>Hymenochaetales</taxon>
        <taxon>Rickenellaceae</taxon>
        <taxon>Rickenella</taxon>
    </lineage>
</organism>
<proteinExistence type="predicted"/>
<dbReference type="Proteomes" id="UP000294933">
    <property type="component" value="Unassembled WGS sequence"/>
</dbReference>
<dbReference type="AlphaFoldDB" id="A0A4Y7QLS5"/>
<protein>
    <submittedName>
        <fullName evidence="1">Uncharacterized protein</fullName>
    </submittedName>
</protein>
<gene>
    <name evidence="1" type="ORF">BD410DRAFT_704039</name>
</gene>